<protein>
    <submittedName>
        <fullName evidence="3">IF4E-domain-containing protein</fullName>
    </submittedName>
</protein>
<dbReference type="InterPro" id="IPR001040">
    <property type="entry name" value="TIF_eIF_4E"/>
</dbReference>
<evidence type="ECO:0000313" key="4">
    <source>
        <dbReference type="Proteomes" id="UP000095751"/>
    </source>
</evidence>
<dbReference type="Pfam" id="PF01652">
    <property type="entry name" value="IF4E"/>
    <property type="match status" value="1"/>
</dbReference>
<proteinExistence type="inferred from homology"/>
<feature type="compositionally biased region" description="Low complexity" evidence="2">
    <location>
        <begin position="212"/>
        <end position="226"/>
    </location>
</feature>
<dbReference type="KEGG" id="fcy:FRACYDRAFT_195287"/>
<comment type="similarity">
    <text evidence="1">Belongs to the eukaryotic initiation factor 4E family.</text>
</comment>
<dbReference type="GO" id="GO:0000340">
    <property type="term" value="F:RNA 7-methylguanosine cap binding"/>
    <property type="evidence" value="ECO:0007669"/>
    <property type="project" value="TreeGrafter"/>
</dbReference>
<feature type="region of interest" description="Disordered" evidence="2">
    <location>
        <begin position="201"/>
        <end position="248"/>
    </location>
</feature>
<dbReference type="GO" id="GO:0003743">
    <property type="term" value="F:translation initiation factor activity"/>
    <property type="evidence" value="ECO:0007669"/>
    <property type="project" value="UniProtKB-KW"/>
</dbReference>
<dbReference type="AlphaFoldDB" id="A0A1E7EU75"/>
<reference evidence="3 4" key="1">
    <citation type="submission" date="2016-09" db="EMBL/GenBank/DDBJ databases">
        <title>Extensive genetic diversity and differential bi-allelic expression allows diatom success in the polar Southern Ocean.</title>
        <authorList>
            <consortium name="DOE Joint Genome Institute"/>
            <person name="Mock T."/>
            <person name="Otillar R.P."/>
            <person name="Strauss J."/>
            <person name="Dupont C."/>
            <person name="Frickenhaus S."/>
            <person name="Maumus F."/>
            <person name="Mcmullan M."/>
            <person name="Sanges R."/>
            <person name="Schmutz J."/>
            <person name="Toseland A."/>
            <person name="Valas R."/>
            <person name="Veluchamy A."/>
            <person name="Ward B.J."/>
            <person name="Allen A."/>
            <person name="Barry K."/>
            <person name="Falciatore A."/>
            <person name="Ferrante M."/>
            <person name="Fortunato A.E."/>
            <person name="Gloeckner G."/>
            <person name="Gruber A."/>
            <person name="Hipkin R."/>
            <person name="Janech M."/>
            <person name="Kroth P."/>
            <person name="Leese F."/>
            <person name="Lindquist E."/>
            <person name="Lyon B.R."/>
            <person name="Martin J."/>
            <person name="Mayer C."/>
            <person name="Parker M."/>
            <person name="Quesneville H."/>
            <person name="Raymond J."/>
            <person name="Uhlig C."/>
            <person name="Valentin K.U."/>
            <person name="Worden A.Z."/>
            <person name="Armbrust E.V."/>
            <person name="Bowler C."/>
            <person name="Green B."/>
            <person name="Moulton V."/>
            <person name="Van Oosterhout C."/>
            <person name="Grigoriev I."/>
        </authorList>
    </citation>
    <scope>NUCLEOTIDE SEQUENCE [LARGE SCALE GENOMIC DNA]</scope>
    <source>
        <strain evidence="3 4">CCMP1102</strain>
    </source>
</reference>
<dbReference type="EMBL" id="KV784375">
    <property type="protein sequence ID" value="OEU09588.1"/>
    <property type="molecule type" value="Genomic_DNA"/>
</dbReference>
<evidence type="ECO:0000313" key="3">
    <source>
        <dbReference type="EMBL" id="OEU09588.1"/>
    </source>
</evidence>
<keyword evidence="4" id="KW-1185">Reference proteome</keyword>
<dbReference type="SUPFAM" id="SSF55418">
    <property type="entry name" value="eIF4e-like"/>
    <property type="match status" value="1"/>
</dbReference>
<name>A0A1E7EU75_9STRA</name>
<dbReference type="FunFam" id="3.30.760.10:FF:000043">
    <property type="entry name" value="Predicted protein"/>
    <property type="match status" value="1"/>
</dbReference>
<dbReference type="Proteomes" id="UP000095751">
    <property type="component" value="Unassembled WGS sequence"/>
</dbReference>
<feature type="region of interest" description="Disordered" evidence="2">
    <location>
        <begin position="1"/>
        <end position="48"/>
    </location>
</feature>
<dbReference type="PANTHER" id="PTHR11960">
    <property type="entry name" value="EUKARYOTIC TRANSLATION INITIATION FACTOR 4E RELATED"/>
    <property type="match status" value="1"/>
</dbReference>
<keyword evidence="1" id="KW-0648">Protein biosynthesis</keyword>
<dbReference type="PROSITE" id="PS00813">
    <property type="entry name" value="IF4E"/>
    <property type="match status" value="1"/>
</dbReference>
<evidence type="ECO:0000256" key="1">
    <source>
        <dbReference type="RuleBase" id="RU004374"/>
    </source>
</evidence>
<evidence type="ECO:0000256" key="2">
    <source>
        <dbReference type="SAM" id="MobiDB-lite"/>
    </source>
</evidence>
<keyword evidence="1" id="KW-0694">RNA-binding</keyword>
<dbReference type="PANTHER" id="PTHR11960:SF18">
    <property type="entry name" value="EUKARYOTIC TRANSLATION INITIATION FACTOR 4E HOMOLOGOUS PROTEIN, ISOFORM B"/>
    <property type="match status" value="1"/>
</dbReference>
<organism evidence="3 4">
    <name type="scientific">Fragilariopsis cylindrus CCMP1102</name>
    <dbReference type="NCBI Taxonomy" id="635003"/>
    <lineage>
        <taxon>Eukaryota</taxon>
        <taxon>Sar</taxon>
        <taxon>Stramenopiles</taxon>
        <taxon>Ochrophyta</taxon>
        <taxon>Bacillariophyta</taxon>
        <taxon>Bacillariophyceae</taxon>
        <taxon>Bacillariophycidae</taxon>
        <taxon>Bacillariales</taxon>
        <taxon>Bacillariaceae</taxon>
        <taxon>Fragilariopsis</taxon>
    </lineage>
</organism>
<keyword evidence="1" id="KW-0396">Initiation factor</keyword>
<accession>A0A1E7EU75</accession>
<feature type="compositionally biased region" description="Basic and acidic residues" evidence="2">
    <location>
        <begin position="235"/>
        <end position="248"/>
    </location>
</feature>
<dbReference type="OrthoDB" id="590761at2759"/>
<dbReference type="GO" id="GO:0016281">
    <property type="term" value="C:eukaryotic translation initiation factor 4F complex"/>
    <property type="evidence" value="ECO:0007669"/>
    <property type="project" value="TreeGrafter"/>
</dbReference>
<dbReference type="InterPro" id="IPR019770">
    <property type="entry name" value="TIF_eIF_4E_CS"/>
</dbReference>
<sequence length="248" mass="28064">MRRGKGSKTTEEGGLPAAAQKQQNVEKPTAEEQKQQESAGGPHPYENSIKSITTVKSVEQFWATYNYLRRPNDLSSTTDYHFFRDGIKPTWEDPKNAKGGKWIIRLPKGLASRYWEEVVLALIGGQFPGISDGEICGMVISIRYSEDILGIWNRSAADREVVDRLREAIKKVLQLPPSAYASMEYKPHQNAIADRSSFRNAQAWKPSNNRQSSNPEAPPSSTTNSSTRHRSGSWVERENRRDSDRAWR</sequence>
<dbReference type="InterPro" id="IPR023398">
    <property type="entry name" value="TIF_eIF4e-like"/>
</dbReference>
<gene>
    <name evidence="3" type="ORF">FRACYDRAFT_195287</name>
</gene>
<dbReference type="InParanoid" id="A0A1E7EU75"/>
<dbReference type="Gene3D" id="3.30.760.10">
    <property type="entry name" value="RNA Cap, Translation Initiation Factor Eif4e"/>
    <property type="match status" value="1"/>
</dbReference>